<evidence type="ECO:0000313" key="3">
    <source>
        <dbReference type="WBParaSite" id="TCNE_0000031801-mRNA-1"/>
    </source>
</evidence>
<protein>
    <submittedName>
        <fullName evidence="3">Transposase</fullName>
    </submittedName>
</protein>
<dbReference type="EMBL" id="UYWY01000132">
    <property type="protein sequence ID" value="VDM24021.1"/>
    <property type="molecule type" value="Genomic_DNA"/>
</dbReference>
<reference evidence="3" key="1">
    <citation type="submission" date="2016-06" db="UniProtKB">
        <authorList>
            <consortium name="WormBaseParasite"/>
        </authorList>
    </citation>
    <scope>IDENTIFICATION</scope>
</reference>
<evidence type="ECO:0000313" key="1">
    <source>
        <dbReference type="EMBL" id="VDM24021.1"/>
    </source>
</evidence>
<proteinExistence type="predicted"/>
<accession>A0A183TVP9</accession>
<gene>
    <name evidence="1" type="ORF">TCNE_LOCUS319</name>
</gene>
<keyword evidence="2" id="KW-1185">Reference proteome</keyword>
<dbReference type="Proteomes" id="UP000050794">
    <property type="component" value="Unassembled WGS sequence"/>
</dbReference>
<dbReference type="AlphaFoldDB" id="A0A183TVP9"/>
<name>A0A183TVP9_TOXCA</name>
<evidence type="ECO:0000313" key="2">
    <source>
        <dbReference type="Proteomes" id="UP000050794"/>
    </source>
</evidence>
<reference evidence="1 2" key="2">
    <citation type="submission" date="2018-11" db="EMBL/GenBank/DDBJ databases">
        <authorList>
            <consortium name="Pathogen Informatics"/>
        </authorList>
    </citation>
    <scope>NUCLEOTIDE SEQUENCE [LARGE SCALE GENOMIC DNA]</scope>
</reference>
<dbReference type="WBParaSite" id="TCNE_0000031801-mRNA-1">
    <property type="protein sequence ID" value="TCNE_0000031801-mRNA-1"/>
    <property type="gene ID" value="TCNE_0000031801"/>
</dbReference>
<sequence length="85" mass="9866">MCCNRASKVMLAVRQRHLYADERIEDESIEEQPHRKRPQHFYGAQPTILLLKGYGVIEANVSCNTVIQKAVTVPHHREGYYTTLR</sequence>
<organism evidence="2 3">
    <name type="scientific">Toxocara canis</name>
    <name type="common">Canine roundworm</name>
    <dbReference type="NCBI Taxonomy" id="6265"/>
    <lineage>
        <taxon>Eukaryota</taxon>
        <taxon>Metazoa</taxon>
        <taxon>Ecdysozoa</taxon>
        <taxon>Nematoda</taxon>
        <taxon>Chromadorea</taxon>
        <taxon>Rhabditida</taxon>
        <taxon>Spirurina</taxon>
        <taxon>Ascaridomorpha</taxon>
        <taxon>Ascaridoidea</taxon>
        <taxon>Toxocaridae</taxon>
        <taxon>Toxocara</taxon>
    </lineage>
</organism>